<dbReference type="Proteomes" id="UP001500063">
    <property type="component" value="Unassembled WGS sequence"/>
</dbReference>
<keyword evidence="3" id="KW-1185">Reference proteome</keyword>
<gene>
    <name evidence="2" type="ORF">GCM10010319_22390</name>
</gene>
<protein>
    <submittedName>
        <fullName evidence="2">NAD(P)H-binding protein</fullName>
    </submittedName>
</protein>
<name>A0ABN0WSE2_9ACTN</name>
<dbReference type="RefSeq" id="WP_344117617.1">
    <property type="nucleotide sequence ID" value="NZ_BAAABW010000013.1"/>
</dbReference>
<dbReference type="EMBL" id="BAAABW010000013">
    <property type="protein sequence ID" value="GAA0345582.1"/>
    <property type="molecule type" value="Genomic_DNA"/>
</dbReference>
<organism evidence="2 3">
    <name type="scientific">Streptomyces blastmyceticus</name>
    <dbReference type="NCBI Taxonomy" id="68180"/>
    <lineage>
        <taxon>Bacteria</taxon>
        <taxon>Bacillati</taxon>
        <taxon>Actinomycetota</taxon>
        <taxon>Actinomycetes</taxon>
        <taxon>Kitasatosporales</taxon>
        <taxon>Streptomycetaceae</taxon>
        <taxon>Streptomyces</taxon>
    </lineage>
</organism>
<reference evidence="2 3" key="1">
    <citation type="journal article" date="2019" name="Int. J. Syst. Evol. Microbiol.">
        <title>The Global Catalogue of Microorganisms (GCM) 10K type strain sequencing project: providing services to taxonomists for standard genome sequencing and annotation.</title>
        <authorList>
            <consortium name="The Broad Institute Genomics Platform"/>
            <consortium name="The Broad Institute Genome Sequencing Center for Infectious Disease"/>
            <person name="Wu L."/>
            <person name="Ma J."/>
        </authorList>
    </citation>
    <scope>NUCLEOTIDE SEQUENCE [LARGE SCALE GENOMIC DNA]</scope>
    <source>
        <strain evidence="2 3">JCM 4565</strain>
    </source>
</reference>
<evidence type="ECO:0000259" key="1">
    <source>
        <dbReference type="Pfam" id="PF05368"/>
    </source>
</evidence>
<dbReference type="PANTHER" id="PTHR43162:SF1">
    <property type="entry name" value="PRESTALK A DIFFERENTIATION PROTEIN A"/>
    <property type="match status" value="1"/>
</dbReference>
<dbReference type="Pfam" id="PF05368">
    <property type="entry name" value="NmrA"/>
    <property type="match status" value="1"/>
</dbReference>
<comment type="caution">
    <text evidence="2">The sequence shown here is derived from an EMBL/GenBank/DDBJ whole genome shotgun (WGS) entry which is preliminary data.</text>
</comment>
<proteinExistence type="predicted"/>
<evidence type="ECO:0000313" key="2">
    <source>
        <dbReference type="EMBL" id="GAA0345582.1"/>
    </source>
</evidence>
<sequence>MNNEAPIALILGGTGRSGSLLAGRLAQRGITPRTAARHGSDVRFDWDDPATHANALASVDRLYLVTPTLRLGYADQVAAFLDLAETAGVHHVSYLSVHNADQAPAEVDIAAVEADLASRPGITHSVLRPAWVMQNFADGHIPLIDGVITTPSSGGREAFVDAADIAAVAAETLLDPAAHAGSTYSLTGPQALTFGEVADTIAFVSGRPVFYSDIDQEAWINGAVAAGVPADYAVMLRWLTGAIITGNGATPTGDIEKVTGRPATTFREFAERNAHAWASEAK</sequence>
<dbReference type="Gene3D" id="3.90.25.10">
    <property type="entry name" value="UDP-galactose 4-epimerase, domain 1"/>
    <property type="match status" value="1"/>
</dbReference>
<dbReference type="PANTHER" id="PTHR43162">
    <property type="match status" value="1"/>
</dbReference>
<dbReference type="Gene3D" id="3.40.50.720">
    <property type="entry name" value="NAD(P)-binding Rossmann-like Domain"/>
    <property type="match status" value="1"/>
</dbReference>
<feature type="domain" description="NmrA-like" evidence="1">
    <location>
        <begin position="43"/>
        <end position="230"/>
    </location>
</feature>
<evidence type="ECO:0000313" key="3">
    <source>
        <dbReference type="Proteomes" id="UP001500063"/>
    </source>
</evidence>
<dbReference type="SUPFAM" id="SSF51735">
    <property type="entry name" value="NAD(P)-binding Rossmann-fold domains"/>
    <property type="match status" value="1"/>
</dbReference>
<accession>A0ABN0WSE2</accession>
<dbReference type="InterPro" id="IPR036291">
    <property type="entry name" value="NAD(P)-bd_dom_sf"/>
</dbReference>
<dbReference type="InterPro" id="IPR051604">
    <property type="entry name" value="Ergot_Alk_Oxidoreductase"/>
</dbReference>
<dbReference type="InterPro" id="IPR008030">
    <property type="entry name" value="NmrA-like"/>
</dbReference>